<protein>
    <submittedName>
        <fullName evidence="2">FAD-dependent sensor of blue light</fullName>
    </submittedName>
</protein>
<dbReference type="Pfam" id="PF04940">
    <property type="entry name" value="BLUF"/>
    <property type="match status" value="1"/>
</dbReference>
<gene>
    <name evidence="2" type="ORF">EV196_103511</name>
</gene>
<organism evidence="2 3">
    <name type="scientific">Mariniflexile fucanivorans</name>
    <dbReference type="NCBI Taxonomy" id="264023"/>
    <lineage>
        <taxon>Bacteria</taxon>
        <taxon>Pseudomonadati</taxon>
        <taxon>Bacteroidota</taxon>
        <taxon>Flavobacteriia</taxon>
        <taxon>Flavobacteriales</taxon>
        <taxon>Flavobacteriaceae</taxon>
        <taxon>Mariniflexile</taxon>
    </lineage>
</organism>
<dbReference type="RefSeq" id="WP_132217427.1">
    <property type="nucleotide sequence ID" value="NZ_OX156936.1"/>
</dbReference>
<comment type="caution">
    <text evidence="2">The sequence shown here is derived from an EMBL/GenBank/DDBJ whole genome shotgun (WGS) entry which is preliminary data.</text>
</comment>
<feature type="domain" description="BLUF" evidence="1">
    <location>
        <begin position="2"/>
        <end position="93"/>
    </location>
</feature>
<dbReference type="OrthoDB" id="1122028at2"/>
<dbReference type="GO" id="GO:0009882">
    <property type="term" value="F:blue light photoreceptor activity"/>
    <property type="evidence" value="ECO:0007669"/>
    <property type="project" value="InterPro"/>
</dbReference>
<dbReference type="SMART" id="SM01034">
    <property type="entry name" value="BLUF"/>
    <property type="match status" value="1"/>
</dbReference>
<dbReference type="GO" id="GO:0071949">
    <property type="term" value="F:FAD binding"/>
    <property type="evidence" value="ECO:0007669"/>
    <property type="project" value="InterPro"/>
</dbReference>
<dbReference type="Gene3D" id="3.30.70.100">
    <property type="match status" value="1"/>
</dbReference>
<dbReference type="SUPFAM" id="SSF54975">
    <property type="entry name" value="Acylphosphatase/BLUF domain-like"/>
    <property type="match status" value="1"/>
</dbReference>
<dbReference type="EMBL" id="SLUP01000003">
    <property type="protein sequence ID" value="TCL67085.1"/>
    <property type="molecule type" value="Genomic_DNA"/>
</dbReference>
<sequence>MLKTICYISDSVHDKSIKILEDLYLKARTNNSKNNITGILIYIDRSFLQVLEGEEKIVDETFKKISIDARHKNIFNIIDSPIEQRIFEDYNFGFTTINDKKELNNLFEYLNWLKNAECECANKVISLVENFIVKNKQS</sequence>
<reference evidence="2 3" key="1">
    <citation type="submission" date="2019-03" db="EMBL/GenBank/DDBJ databases">
        <title>Genomic Encyclopedia of Type Strains, Phase IV (KMG-IV): sequencing the most valuable type-strain genomes for metagenomic binning, comparative biology and taxonomic classification.</title>
        <authorList>
            <person name="Goeker M."/>
        </authorList>
    </citation>
    <scope>NUCLEOTIDE SEQUENCE [LARGE SCALE GENOMIC DNA]</scope>
    <source>
        <strain evidence="2 3">DSM 18792</strain>
    </source>
</reference>
<dbReference type="PROSITE" id="PS50925">
    <property type="entry name" value="BLUF"/>
    <property type="match status" value="1"/>
</dbReference>
<dbReference type="AlphaFoldDB" id="A0A4R1RLI1"/>
<name>A0A4R1RLI1_9FLAO</name>
<evidence type="ECO:0000313" key="3">
    <source>
        <dbReference type="Proteomes" id="UP000295455"/>
    </source>
</evidence>
<keyword evidence="3" id="KW-1185">Reference proteome</keyword>
<proteinExistence type="predicted"/>
<dbReference type="InterPro" id="IPR007024">
    <property type="entry name" value="BLUF_domain"/>
</dbReference>
<accession>A0A4R1RLI1</accession>
<dbReference type="InterPro" id="IPR036046">
    <property type="entry name" value="Acylphosphatase-like_dom_sf"/>
</dbReference>
<dbReference type="Proteomes" id="UP000295455">
    <property type="component" value="Unassembled WGS sequence"/>
</dbReference>
<evidence type="ECO:0000313" key="2">
    <source>
        <dbReference type="EMBL" id="TCL67085.1"/>
    </source>
</evidence>
<evidence type="ECO:0000259" key="1">
    <source>
        <dbReference type="PROSITE" id="PS50925"/>
    </source>
</evidence>